<organism evidence="1 2">
    <name type="scientific">Pachycephala philippinensis</name>
    <name type="common">yellow-belllied whistler</name>
    <dbReference type="NCBI Taxonomy" id="449367"/>
    <lineage>
        <taxon>Eukaryota</taxon>
        <taxon>Metazoa</taxon>
        <taxon>Chordata</taxon>
        <taxon>Craniata</taxon>
        <taxon>Vertebrata</taxon>
        <taxon>Euteleostomi</taxon>
        <taxon>Archelosauria</taxon>
        <taxon>Archosauria</taxon>
        <taxon>Dinosauria</taxon>
        <taxon>Saurischia</taxon>
        <taxon>Theropoda</taxon>
        <taxon>Coelurosauria</taxon>
        <taxon>Aves</taxon>
        <taxon>Neognathae</taxon>
        <taxon>Neoaves</taxon>
        <taxon>Telluraves</taxon>
        <taxon>Australaves</taxon>
        <taxon>Passeriformes</taxon>
        <taxon>Corvoidea</taxon>
        <taxon>Pachycephalidae</taxon>
        <taxon>Pachycephala</taxon>
    </lineage>
</organism>
<gene>
    <name evidence="1" type="primary">Hydin_0</name>
    <name evidence="1" type="ORF">PACPHI_R14997</name>
</gene>
<dbReference type="GO" id="GO:1904158">
    <property type="term" value="P:axonemal central apparatus assembly"/>
    <property type="evidence" value="ECO:0007669"/>
    <property type="project" value="TreeGrafter"/>
</dbReference>
<dbReference type="PANTHER" id="PTHR23053:SF0">
    <property type="entry name" value="HYDROCEPHALUS-INDUCING PROTEIN HOMOLOG"/>
    <property type="match status" value="1"/>
</dbReference>
<dbReference type="EMBL" id="VWZT01027485">
    <property type="protein sequence ID" value="NXI06526.1"/>
    <property type="molecule type" value="Genomic_DNA"/>
</dbReference>
<comment type="caution">
    <text evidence="1">The sequence shown here is derived from an EMBL/GenBank/DDBJ whole genome shotgun (WGS) entry which is preliminary data.</text>
</comment>
<feature type="non-terminal residue" evidence="1">
    <location>
        <position position="68"/>
    </location>
</feature>
<dbReference type="GO" id="GO:0003341">
    <property type="term" value="P:cilium movement"/>
    <property type="evidence" value="ECO:0007669"/>
    <property type="project" value="TreeGrafter"/>
</dbReference>
<dbReference type="InterPro" id="IPR013783">
    <property type="entry name" value="Ig-like_fold"/>
</dbReference>
<evidence type="ECO:0000313" key="2">
    <source>
        <dbReference type="Proteomes" id="UP000570547"/>
    </source>
</evidence>
<protein>
    <submittedName>
        <fullName evidence="1">HYDIN protein</fullName>
    </submittedName>
</protein>
<dbReference type="PANTHER" id="PTHR23053">
    <property type="entry name" value="DLEC1 DELETED IN LUNG AND ESOPHAGEAL CANCER 1"/>
    <property type="match status" value="1"/>
</dbReference>
<reference evidence="1 2" key="1">
    <citation type="submission" date="2019-09" db="EMBL/GenBank/DDBJ databases">
        <title>Bird 10,000 Genomes (B10K) Project - Family phase.</title>
        <authorList>
            <person name="Zhang G."/>
        </authorList>
    </citation>
    <scope>NUCLEOTIDE SEQUENCE [LARGE SCALE GENOMIC DNA]</scope>
    <source>
        <strain evidence="1">B10K-DU-001-28</strain>
        <tissue evidence="1">Muscle</tissue>
    </source>
</reference>
<dbReference type="AlphaFoldDB" id="A0A7K9Q6B0"/>
<dbReference type="Gene3D" id="2.60.40.10">
    <property type="entry name" value="Immunoglobulins"/>
    <property type="match status" value="1"/>
</dbReference>
<name>A0A7K9Q6B0_9CORV</name>
<proteinExistence type="predicted"/>
<evidence type="ECO:0000313" key="1">
    <source>
        <dbReference type="EMBL" id="NXI06526.1"/>
    </source>
</evidence>
<feature type="non-terminal residue" evidence="1">
    <location>
        <position position="1"/>
    </location>
</feature>
<keyword evidence="2" id="KW-1185">Reference proteome</keyword>
<dbReference type="InterPro" id="IPR033305">
    <property type="entry name" value="Hydin-like"/>
</dbReference>
<dbReference type="Proteomes" id="UP000570547">
    <property type="component" value="Unassembled WGS sequence"/>
</dbReference>
<sequence length="68" mass="8087">VTKGSMYNIRLRAEVVALSLELTKNKLQFSEILVGQCQVETVRLYNWFRVPCKWFITVVKPKVKHRRH</sequence>
<accession>A0A7K9Q6B0</accession>
<dbReference type="GO" id="GO:0005930">
    <property type="term" value="C:axoneme"/>
    <property type="evidence" value="ECO:0007669"/>
    <property type="project" value="TreeGrafter"/>
</dbReference>